<dbReference type="GO" id="GO:0005524">
    <property type="term" value="F:ATP binding"/>
    <property type="evidence" value="ECO:0007669"/>
    <property type="project" value="UniProtKB-KW"/>
</dbReference>
<evidence type="ECO:0000256" key="8">
    <source>
        <dbReference type="ARBA" id="ARBA00022643"/>
    </source>
</evidence>
<proteinExistence type="predicted"/>
<dbReference type="Proteomes" id="UP000441523">
    <property type="component" value="Unassembled WGS sequence"/>
</dbReference>
<sequence length="1004" mass="111382">MSSERTPADEAARLNALARYRLLDTPREQDFDDIAELAAEICGTPIAVVNLIGDGRQFFKAEVGLGVRGTPLETSFCRQAILQNDFLYVPDATLDPRFQGNPLVTGEPGLRFYAGAVLKTQDGHRVGTVCVLDTAPRELTERQRNTLTRLARQTMAQMELRRALRTQREERRVHGQILDSATDYAIIATDRAGLVTSWNEGARRILGWHADDILGRSAEALSVPEDRADARLEAEMARALETGSAPNERWLLRRDGTQFWSAGQMTPLRDEDGAITGFVKILRDRTEARDAEAVLEASEQRFRSLVEVSPQVVWIADAHGSVTYYNQYWYAYTGLPIGETSEASATGVVHPDHRARLREAWTRALATGASYDVEALLRRGCDGQHRWFLSRGEPLRDASGAIQSWIGISLDIHERKVAEERYATLTKLVPSIIWSAHPDGSLTYLNDRWAEFTGQPVEAALPDGWTAMIHPEDVDALQRTWAEVRASGAHYEVEARLRRLDGSYRWFVFRAEPLRGEDGTVLGWLGSNSDIHDRRGVEEQLLRTQEQLQLAMRATEIGIFDYDLTTGDLGWDDRVRELFGLPPGAPVSYGTFLAGLHPNDREEADRAVQAALEPTGSGTFDIAYRTIGLVDGIERWIAARGQAIVANGETRRFVGTVRDITQARRAEQGLRETEERYRLAARATNDAIWDWNLATNHVLWNEALEAAYGHALGTVEPTGDWWIGHIHPDDRARIDASIHAVIDGPGTAWTDEYRFLRADGQYASVLDRGYVIRNEAGAATRMIGAMLDISESKRAEERQRLLTGELQHRVKNTLALVQAIASQTFRGTTDPDEAREAFAARLISLGRAHDILTQSSWTAAPITDVIEGALSVHRQASQARIRTNGPNVLLAAQPALSLALALHELATNAAKYGSLSNETGGVELIWHVVHEAEDPRFRLTWTEHGGPPVLSPPTRKGFGSRLIERSFAAEIGGDVRLNYAPSGLVCRLEAPLASMQEQRGEIAA</sequence>
<dbReference type="SMART" id="SM00086">
    <property type="entry name" value="PAC"/>
    <property type="match status" value="5"/>
</dbReference>
<keyword evidence="9" id="KW-0808">Transferase</keyword>
<feature type="domain" description="PAS" evidence="15">
    <location>
        <begin position="544"/>
        <end position="615"/>
    </location>
</feature>
<keyword evidence="4" id="KW-0600">Photoreceptor protein</keyword>
<feature type="domain" description="PAC" evidence="16">
    <location>
        <begin position="371"/>
        <end position="424"/>
    </location>
</feature>
<evidence type="ECO:0000256" key="9">
    <source>
        <dbReference type="ARBA" id="ARBA00022679"/>
    </source>
</evidence>
<dbReference type="PROSITE" id="PS50112">
    <property type="entry name" value="PAS"/>
    <property type="match status" value="4"/>
</dbReference>
<dbReference type="SUPFAM" id="SSF55785">
    <property type="entry name" value="PYP-like sensor domain (PAS domain)"/>
    <property type="match status" value="5"/>
</dbReference>
<keyword evidence="14" id="KW-0675">Receptor</keyword>
<dbReference type="PANTHER" id="PTHR43304:SF1">
    <property type="entry name" value="PAC DOMAIN-CONTAINING PROTEIN"/>
    <property type="match status" value="1"/>
</dbReference>
<comment type="caution">
    <text evidence="17">The sequence shown here is derived from an EMBL/GenBank/DDBJ whole genome shotgun (WGS) entry which is preliminary data.</text>
</comment>
<keyword evidence="7" id="KW-0285">Flavoprotein</keyword>
<protein>
    <recommendedName>
        <fullName evidence="3">Blue-light-activated histidine kinase</fullName>
        <ecNumber evidence="2">2.7.13.3</ecNumber>
    </recommendedName>
</protein>
<feature type="domain" description="PAS" evidence="15">
    <location>
        <begin position="418"/>
        <end position="488"/>
    </location>
</feature>
<dbReference type="Gene3D" id="3.30.450.40">
    <property type="match status" value="1"/>
</dbReference>
<organism evidence="17 18">
    <name type="scientific">Methylobacterium planeticum</name>
    <dbReference type="NCBI Taxonomy" id="2615211"/>
    <lineage>
        <taxon>Bacteria</taxon>
        <taxon>Pseudomonadati</taxon>
        <taxon>Pseudomonadota</taxon>
        <taxon>Alphaproteobacteria</taxon>
        <taxon>Hyphomicrobiales</taxon>
        <taxon>Methylobacteriaceae</taxon>
        <taxon>Methylobacterium</taxon>
    </lineage>
</organism>
<dbReference type="Gene3D" id="2.10.70.100">
    <property type="match status" value="2"/>
</dbReference>
<dbReference type="InterPro" id="IPR001610">
    <property type="entry name" value="PAC"/>
</dbReference>
<dbReference type="InterPro" id="IPR036890">
    <property type="entry name" value="HATPase_C_sf"/>
</dbReference>
<accession>A0A6N6MWB9</accession>
<feature type="domain" description="PAS" evidence="15">
    <location>
        <begin position="170"/>
        <end position="243"/>
    </location>
</feature>
<keyword evidence="8" id="KW-0288">FMN</keyword>
<dbReference type="InterPro" id="IPR003018">
    <property type="entry name" value="GAF"/>
</dbReference>
<dbReference type="PROSITE" id="PS50113">
    <property type="entry name" value="PAC"/>
    <property type="match status" value="5"/>
</dbReference>
<dbReference type="InterPro" id="IPR035965">
    <property type="entry name" value="PAS-like_dom_sf"/>
</dbReference>
<dbReference type="GO" id="GO:0004673">
    <property type="term" value="F:protein histidine kinase activity"/>
    <property type="evidence" value="ECO:0007669"/>
    <property type="project" value="UniProtKB-EC"/>
</dbReference>
<name>A0A6N6MWB9_9HYPH</name>
<evidence type="ECO:0000256" key="13">
    <source>
        <dbReference type="ARBA" id="ARBA00022991"/>
    </source>
</evidence>
<keyword evidence="6" id="KW-0716">Sensory transduction</keyword>
<dbReference type="InterPro" id="IPR013767">
    <property type="entry name" value="PAS_fold"/>
</dbReference>
<feature type="domain" description="PAC" evidence="16">
    <location>
        <begin position="491"/>
        <end position="543"/>
    </location>
</feature>
<gene>
    <name evidence="17" type="ORF">F6X51_00005</name>
</gene>
<keyword evidence="11" id="KW-0418">Kinase</keyword>
<dbReference type="InterPro" id="IPR052162">
    <property type="entry name" value="Sensor_kinase/Photoreceptor"/>
</dbReference>
<dbReference type="GO" id="GO:0009881">
    <property type="term" value="F:photoreceptor activity"/>
    <property type="evidence" value="ECO:0007669"/>
    <property type="project" value="UniProtKB-KW"/>
</dbReference>
<evidence type="ECO:0000256" key="12">
    <source>
        <dbReference type="ARBA" id="ARBA00022840"/>
    </source>
</evidence>
<evidence type="ECO:0000313" key="17">
    <source>
        <dbReference type="EMBL" id="KAB1075971.1"/>
    </source>
</evidence>
<keyword evidence="10" id="KW-0547">Nucleotide-binding</keyword>
<evidence type="ECO:0000259" key="16">
    <source>
        <dbReference type="PROSITE" id="PS50113"/>
    </source>
</evidence>
<comment type="catalytic activity">
    <reaction evidence="1">
        <text>ATP + protein L-histidine = ADP + protein N-phospho-L-histidine.</text>
        <dbReference type="EC" id="2.7.13.3"/>
    </reaction>
</comment>
<feature type="domain" description="PAC" evidence="16">
    <location>
        <begin position="245"/>
        <end position="297"/>
    </location>
</feature>
<dbReference type="InterPro" id="IPR013655">
    <property type="entry name" value="PAS_fold_3"/>
</dbReference>
<dbReference type="CDD" id="cd00130">
    <property type="entry name" value="PAS"/>
    <property type="match status" value="5"/>
</dbReference>
<dbReference type="EC" id="2.7.13.3" evidence="2"/>
<dbReference type="InterPro" id="IPR029016">
    <property type="entry name" value="GAF-like_dom_sf"/>
</dbReference>
<reference evidence="17 18" key="1">
    <citation type="submission" date="2019-09" db="EMBL/GenBank/DDBJ databases">
        <title>YIM 132548 draft genome.</title>
        <authorList>
            <person name="Jiang L."/>
        </authorList>
    </citation>
    <scope>NUCLEOTIDE SEQUENCE [LARGE SCALE GENOMIC DNA]</scope>
    <source>
        <strain evidence="17 18">YIM 132548</strain>
    </source>
</reference>
<dbReference type="SMART" id="SM00911">
    <property type="entry name" value="HWE_HK"/>
    <property type="match status" value="1"/>
</dbReference>
<keyword evidence="12" id="KW-0067">ATP-binding</keyword>
<evidence type="ECO:0000256" key="4">
    <source>
        <dbReference type="ARBA" id="ARBA00022543"/>
    </source>
</evidence>
<evidence type="ECO:0000256" key="7">
    <source>
        <dbReference type="ARBA" id="ARBA00022630"/>
    </source>
</evidence>
<feature type="domain" description="PAC" evidence="16">
    <location>
        <begin position="620"/>
        <end position="672"/>
    </location>
</feature>
<dbReference type="InterPro" id="IPR011102">
    <property type="entry name" value="Sig_transdc_His_kinase_HWE"/>
</dbReference>
<evidence type="ECO:0000256" key="11">
    <source>
        <dbReference type="ARBA" id="ARBA00022777"/>
    </source>
</evidence>
<feature type="domain" description="PAS" evidence="15">
    <location>
        <begin position="298"/>
        <end position="368"/>
    </location>
</feature>
<dbReference type="Pfam" id="PF00989">
    <property type="entry name" value="PAS"/>
    <property type="match status" value="1"/>
</dbReference>
<feature type="domain" description="PAC" evidence="16">
    <location>
        <begin position="749"/>
        <end position="801"/>
    </location>
</feature>
<dbReference type="SMART" id="SM00065">
    <property type="entry name" value="GAF"/>
    <property type="match status" value="1"/>
</dbReference>
<dbReference type="InterPro" id="IPR000014">
    <property type="entry name" value="PAS"/>
</dbReference>
<dbReference type="Pfam" id="PF08447">
    <property type="entry name" value="PAS_3"/>
    <property type="match status" value="3"/>
</dbReference>
<dbReference type="SMART" id="SM00091">
    <property type="entry name" value="PAS"/>
    <property type="match status" value="5"/>
</dbReference>
<dbReference type="EMBL" id="VZZJ01000001">
    <property type="protein sequence ID" value="KAB1075971.1"/>
    <property type="molecule type" value="Genomic_DNA"/>
</dbReference>
<evidence type="ECO:0000256" key="1">
    <source>
        <dbReference type="ARBA" id="ARBA00000085"/>
    </source>
</evidence>
<dbReference type="Pfam" id="PF07536">
    <property type="entry name" value="HWE_HK"/>
    <property type="match status" value="1"/>
</dbReference>
<dbReference type="AlphaFoldDB" id="A0A6N6MWB9"/>
<evidence type="ECO:0000256" key="6">
    <source>
        <dbReference type="ARBA" id="ARBA00022606"/>
    </source>
</evidence>
<dbReference type="FunFam" id="3.30.450.20:FF:000099">
    <property type="entry name" value="Sensory box sensor histidine kinase"/>
    <property type="match status" value="2"/>
</dbReference>
<dbReference type="Pfam" id="PF08448">
    <property type="entry name" value="PAS_4"/>
    <property type="match status" value="1"/>
</dbReference>
<evidence type="ECO:0000313" key="18">
    <source>
        <dbReference type="Proteomes" id="UP000441523"/>
    </source>
</evidence>
<evidence type="ECO:0000256" key="2">
    <source>
        <dbReference type="ARBA" id="ARBA00012438"/>
    </source>
</evidence>
<evidence type="ECO:0000256" key="5">
    <source>
        <dbReference type="ARBA" id="ARBA00022553"/>
    </source>
</evidence>
<evidence type="ECO:0000256" key="3">
    <source>
        <dbReference type="ARBA" id="ARBA00021740"/>
    </source>
</evidence>
<dbReference type="GO" id="GO:0006355">
    <property type="term" value="P:regulation of DNA-templated transcription"/>
    <property type="evidence" value="ECO:0007669"/>
    <property type="project" value="InterPro"/>
</dbReference>
<dbReference type="NCBIfam" id="TIGR00229">
    <property type="entry name" value="sensory_box"/>
    <property type="match status" value="5"/>
</dbReference>
<evidence type="ECO:0000256" key="10">
    <source>
        <dbReference type="ARBA" id="ARBA00022741"/>
    </source>
</evidence>
<dbReference type="Gene3D" id="3.30.565.10">
    <property type="entry name" value="Histidine kinase-like ATPase, C-terminal domain"/>
    <property type="match status" value="1"/>
</dbReference>
<dbReference type="RefSeq" id="WP_150960748.1">
    <property type="nucleotide sequence ID" value="NZ_VZZJ01000001.1"/>
</dbReference>
<evidence type="ECO:0000256" key="14">
    <source>
        <dbReference type="ARBA" id="ARBA00023170"/>
    </source>
</evidence>
<keyword evidence="18" id="KW-1185">Reference proteome</keyword>
<keyword evidence="5" id="KW-0597">Phosphoprotein</keyword>
<dbReference type="SUPFAM" id="SSF55781">
    <property type="entry name" value="GAF domain-like"/>
    <property type="match status" value="1"/>
</dbReference>
<keyword evidence="13" id="KW-0157">Chromophore</keyword>
<evidence type="ECO:0000259" key="15">
    <source>
        <dbReference type="PROSITE" id="PS50112"/>
    </source>
</evidence>
<dbReference type="InterPro" id="IPR013656">
    <property type="entry name" value="PAS_4"/>
</dbReference>
<dbReference type="Gene3D" id="3.30.450.20">
    <property type="entry name" value="PAS domain"/>
    <property type="match status" value="5"/>
</dbReference>
<dbReference type="InterPro" id="IPR000700">
    <property type="entry name" value="PAS-assoc_C"/>
</dbReference>
<dbReference type="PANTHER" id="PTHR43304">
    <property type="entry name" value="PHYTOCHROME-LIKE PROTEIN CPH1"/>
    <property type="match status" value="1"/>
</dbReference>